<evidence type="ECO:0000256" key="5">
    <source>
        <dbReference type="ARBA" id="ARBA00022723"/>
    </source>
</evidence>
<dbReference type="GO" id="GO:0061630">
    <property type="term" value="F:ubiquitin protein ligase activity"/>
    <property type="evidence" value="ECO:0007669"/>
    <property type="project" value="UniProtKB-EC"/>
</dbReference>
<dbReference type="Gene3D" id="3.30.40.10">
    <property type="entry name" value="Zinc/RING finger domain, C3HC4 (zinc finger)"/>
    <property type="match status" value="1"/>
</dbReference>
<dbReference type="EMBL" id="KN833754">
    <property type="protein sequence ID" value="KIK21196.1"/>
    <property type="molecule type" value="Genomic_DNA"/>
</dbReference>
<dbReference type="CDD" id="cd22584">
    <property type="entry name" value="Rcat_RBR_unk"/>
    <property type="match status" value="1"/>
</dbReference>
<dbReference type="STRING" id="765257.A0A0C9YWL6"/>
<comment type="pathway">
    <text evidence="2">Protein modification; protein ubiquitination.</text>
</comment>
<feature type="compositionally biased region" description="Acidic residues" evidence="12">
    <location>
        <begin position="314"/>
        <end position="327"/>
    </location>
</feature>
<dbReference type="PROSITE" id="PS50089">
    <property type="entry name" value="ZF_RING_2"/>
    <property type="match status" value="1"/>
</dbReference>
<keyword evidence="11" id="KW-0175">Coiled coil</keyword>
<dbReference type="Pfam" id="PF22605">
    <property type="entry name" value="IBR_2"/>
    <property type="match status" value="1"/>
</dbReference>
<keyword evidence="4" id="KW-0808">Transferase</keyword>
<proteinExistence type="predicted"/>
<evidence type="ECO:0000313" key="16">
    <source>
        <dbReference type="Proteomes" id="UP000054018"/>
    </source>
</evidence>
<evidence type="ECO:0000256" key="11">
    <source>
        <dbReference type="SAM" id="Coils"/>
    </source>
</evidence>
<dbReference type="SUPFAM" id="SSF57850">
    <property type="entry name" value="RING/U-box"/>
    <property type="match status" value="2"/>
</dbReference>
<keyword evidence="16" id="KW-1185">Reference proteome</keyword>
<dbReference type="AlphaFoldDB" id="A0A0C9YWL6"/>
<evidence type="ECO:0000256" key="2">
    <source>
        <dbReference type="ARBA" id="ARBA00004906"/>
    </source>
</evidence>
<evidence type="ECO:0000259" key="13">
    <source>
        <dbReference type="PROSITE" id="PS50089"/>
    </source>
</evidence>
<dbReference type="Proteomes" id="UP000054018">
    <property type="component" value="Unassembled WGS sequence"/>
</dbReference>
<dbReference type="PANTHER" id="PTHR11685">
    <property type="entry name" value="RBR FAMILY RING FINGER AND IBR DOMAIN-CONTAINING"/>
    <property type="match status" value="1"/>
</dbReference>
<keyword evidence="5" id="KW-0479">Metal-binding</keyword>
<evidence type="ECO:0000256" key="1">
    <source>
        <dbReference type="ARBA" id="ARBA00001798"/>
    </source>
</evidence>
<dbReference type="GO" id="GO:0016567">
    <property type="term" value="P:protein ubiquitination"/>
    <property type="evidence" value="ECO:0007669"/>
    <property type="project" value="InterPro"/>
</dbReference>
<comment type="catalytic activity">
    <reaction evidence="1">
        <text>[E2 ubiquitin-conjugating enzyme]-S-ubiquitinyl-L-cysteine + [acceptor protein]-L-lysine = [E2 ubiquitin-conjugating enzyme]-L-cysteine + [acceptor protein]-N(6)-ubiquitinyl-L-lysine.</text>
        <dbReference type="EC" id="2.3.2.31"/>
    </reaction>
</comment>
<protein>
    <recommendedName>
        <fullName evidence="3">RBR-type E3 ubiquitin transferase</fullName>
        <ecNumber evidence="3">2.3.2.31</ecNumber>
    </recommendedName>
</protein>
<accession>A0A0C9YWL6</accession>
<feature type="coiled-coil region" evidence="11">
    <location>
        <begin position="237"/>
        <end position="271"/>
    </location>
</feature>
<evidence type="ECO:0000256" key="9">
    <source>
        <dbReference type="ARBA" id="ARBA00022833"/>
    </source>
</evidence>
<feature type="domain" description="RING-type" evidence="14">
    <location>
        <begin position="363"/>
        <end position="578"/>
    </location>
</feature>
<dbReference type="PROSITE" id="PS51873">
    <property type="entry name" value="TRIAD"/>
    <property type="match status" value="1"/>
</dbReference>
<dbReference type="HOGENOM" id="CLU_011917_1_0_1"/>
<gene>
    <name evidence="15" type="ORF">PISMIDRAFT_104475</name>
</gene>
<evidence type="ECO:0000256" key="7">
    <source>
        <dbReference type="ARBA" id="ARBA00022771"/>
    </source>
</evidence>
<dbReference type="GO" id="GO:0008270">
    <property type="term" value="F:zinc ion binding"/>
    <property type="evidence" value="ECO:0007669"/>
    <property type="project" value="UniProtKB-KW"/>
</dbReference>
<keyword evidence="9" id="KW-0862">Zinc</keyword>
<organism evidence="15 16">
    <name type="scientific">Pisolithus microcarpus 441</name>
    <dbReference type="NCBI Taxonomy" id="765257"/>
    <lineage>
        <taxon>Eukaryota</taxon>
        <taxon>Fungi</taxon>
        <taxon>Dikarya</taxon>
        <taxon>Basidiomycota</taxon>
        <taxon>Agaricomycotina</taxon>
        <taxon>Agaricomycetes</taxon>
        <taxon>Agaricomycetidae</taxon>
        <taxon>Boletales</taxon>
        <taxon>Sclerodermatineae</taxon>
        <taxon>Pisolithaceae</taxon>
        <taxon>Pisolithus</taxon>
    </lineage>
</organism>
<name>A0A0C9YWL6_9AGAM</name>
<evidence type="ECO:0000313" key="15">
    <source>
        <dbReference type="EMBL" id="KIK21196.1"/>
    </source>
</evidence>
<dbReference type="InterPro" id="IPR013083">
    <property type="entry name" value="Znf_RING/FYVE/PHD"/>
</dbReference>
<dbReference type="InterPro" id="IPR001841">
    <property type="entry name" value="Znf_RING"/>
</dbReference>
<dbReference type="SMART" id="SM00184">
    <property type="entry name" value="RING"/>
    <property type="match status" value="2"/>
</dbReference>
<dbReference type="InterPro" id="IPR044066">
    <property type="entry name" value="TRIAD_supradom"/>
</dbReference>
<feature type="region of interest" description="Disordered" evidence="12">
    <location>
        <begin position="300"/>
        <end position="327"/>
    </location>
</feature>
<evidence type="ECO:0000256" key="4">
    <source>
        <dbReference type="ARBA" id="ARBA00022679"/>
    </source>
</evidence>
<keyword evidence="7 10" id="KW-0863">Zinc-finger</keyword>
<evidence type="ECO:0000259" key="14">
    <source>
        <dbReference type="PROSITE" id="PS51873"/>
    </source>
</evidence>
<keyword evidence="6" id="KW-0677">Repeat</keyword>
<dbReference type="EC" id="2.3.2.31" evidence="3"/>
<dbReference type="Gene3D" id="1.20.120.1750">
    <property type="match status" value="1"/>
</dbReference>
<dbReference type="InterPro" id="IPR017907">
    <property type="entry name" value="Znf_RING_CS"/>
</dbReference>
<dbReference type="InterPro" id="IPR054694">
    <property type="entry name" value="Parkin-like_IBR"/>
</dbReference>
<dbReference type="PROSITE" id="PS00518">
    <property type="entry name" value="ZF_RING_1"/>
    <property type="match status" value="1"/>
</dbReference>
<evidence type="ECO:0000256" key="6">
    <source>
        <dbReference type="ARBA" id="ARBA00022737"/>
    </source>
</evidence>
<dbReference type="InterPro" id="IPR031127">
    <property type="entry name" value="E3_UB_ligase_RBR"/>
</dbReference>
<reference evidence="15 16" key="1">
    <citation type="submission" date="2014-04" db="EMBL/GenBank/DDBJ databases">
        <authorList>
            <consortium name="DOE Joint Genome Institute"/>
            <person name="Kuo A."/>
            <person name="Kohler A."/>
            <person name="Costa M.D."/>
            <person name="Nagy L.G."/>
            <person name="Floudas D."/>
            <person name="Copeland A."/>
            <person name="Barry K.W."/>
            <person name="Cichocki N."/>
            <person name="Veneault-Fourrey C."/>
            <person name="LaButti K."/>
            <person name="Lindquist E.A."/>
            <person name="Lipzen A."/>
            <person name="Lundell T."/>
            <person name="Morin E."/>
            <person name="Murat C."/>
            <person name="Sun H."/>
            <person name="Tunlid A."/>
            <person name="Henrissat B."/>
            <person name="Grigoriev I.V."/>
            <person name="Hibbett D.S."/>
            <person name="Martin F."/>
            <person name="Nordberg H.P."/>
            <person name="Cantor M.N."/>
            <person name="Hua S.X."/>
        </authorList>
    </citation>
    <scope>NUCLEOTIDE SEQUENCE [LARGE SCALE GENOMIC DNA]</scope>
    <source>
        <strain evidence="15 16">441</strain>
    </source>
</reference>
<evidence type="ECO:0000256" key="3">
    <source>
        <dbReference type="ARBA" id="ARBA00012251"/>
    </source>
</evidence>
<sequence>MANSVVNDVRIGKEQTITFTGIDLLPERNLTLYTLAVLTFVRTAFATVEKSQGSWDDVIPQLATRQAIEEPLTICHRWSDHLHLDTFDDVFHVPIFERSLRQVTAKFGRPDAKYFQEALQEMLSIKSSVALITVRPPVCMACLKIFDSEGDVFVVFSPRLIPGQNGLSVTFCKSVELIAHRLCNIMPIMDRGGTPGGNLNWQARLLSNCTSYIFVPRPSDDVDGALEESIIYSSLSLLTMQAEHADLQRQKQALVKRSQDLEKKAEDLRRRLQGEKYINVSRHIEPRPALRSVNKYTWLSNHDEDHPSSAQQQDSEDSDSDDFAIPPDDDPNLKLVLELQRAFDDENLELATQRDALLKTAQRHYHCGICLDDFPEDDVVHIDTCEHKICRDCARGHVSAKINEHRFPVLCPVCTADPRNRNPGEISGFLVQLLGVSEEQYATWVEMEMAQFSVLINCRKCNQSAFVDRADAIASDSMQCPLPRCGHVWCKKCQQTIENNVEHSCDGSKEFENLVQQKQWKYCPSCRTPIEKQFGCNHLSCIVPGCNTHFCYGCGVTINRTAVPSEIVAGKTAHFRTCRLH</sequence>
<evidence type="ECO:0000256" key="10">
    <source>
        <dbReference type="PROSITE-ProRule" id="PRU00175"/>
    </source>
</evidence>
<evidence type="ECO:0000256" key="12">
    <source>
        <dbReference type="SAM" id="MobiDB-lite"/>
    </source>
</evidence>
<dbReference type="OrthoDB" id="1431934at2759"/>
<evidence type="ECO:0000256" key="8">
    <source>
        <dbReference type="ARBA" id="ARBA00022786"/>
    </source>
</evidence>
<keyword evidence="8" id="KW-0833">Ubl conjugation pathway</keyword>
<reference evidence="16" key="2">
    <citation type="submission" date="2015-01" db="EMBL/GenBank/DDBJ databases">
        <title>Evolutionary Origins and Diversification of the Mycorrhizal Mutualists.</title>
        <authorList>
            <consortium name="DOE Joint Genome Institute"/>
            <consortium name="Mycorrhizal Genomics Consortium"/>
            <person name="Kohler A."/>
            <person name="Kuo A."/>
            <person name="Nagy L.G."/>
            <person name="Floudas D."/>
            <person name="Copeland A."/>
            <person name="Barry K.W."/>
            <person name="Cichocki N."/>
            <person name="Veneault-Fourrey C."/>
            <person name="LaButti K."/>
            <person name="Lindquist E.A."/>
            <person name="Lipzen A."/>
            <person name="Lundell T."/>
            <person name="Morin E."/>
            <person name="Murat C."/>
            <person name="Riley R."/>
            <person name="Ohm R."/>
            <person name="Sun H."/>
            <person name="Tunlid A."/>
            <person name="Henrissat B."/>
            <person name="Grigoriev I.V."/>
            <person name="Hibbett D.S."/>
            <person name="Martin F."/>
        </authorList>
    </citation>
    <scope>NUCLEOTIDE SEQUENCE [LARGE SCALE GENOMIC DNA]</scope>
    <source>
        <strain evidence="16">441</strain>
    </source>
</reference>
<feature type="domain" description="RING-type" evidence="13">
    <location>
        <begin position="367"/>
        <end position="415"/>
    </location>
</feature>